<organism evidence="3 4">
    <name type="scientific">Plenodomus tracheiphilus IPT5</name>
    <dbReference type="NCBI Taxonomy" id="1408161"/>
    <lineage>
        <taxon>Eukaryota</taxon>
        <taxon>Fungi</taxon>
        <taxon>Dikarya</taxon>
        <taxon>Ascomycota</taxon>
        <taxon>Pezizomycotina</taxon>
        <taxon>Dothideomycetes</taxon>
        <taxon>Pleosporomycetidae</taxon>
        <taxon>Pleosporales</taxon>
        <taxon>Pleosporineae</taxon>
        <taxon>Leptosphaeriaceae</taxon>
        <taxon>Plenodomus</taxon>
    </lineage>
</organism>
<feature type="coiled-coil region" evidence="1">
    <location>
        <begin position="959"/>
        <end position="1061"/>
    </location>
</feature>
<feature type="compositionally biased region" description="Basic and acidic residues" evidence="2">
    <location>
        <begin position="112"/>
        <end position="122"/>
    </location>
</feature>
<protein>
    <submittedName>
        <fullName evidence="3">Uncharacterized protein</fullName>
    </submittedName>
</protein>
<name>A0A6A7AP00_9PLEO</name>
<dbReference type="AlphaFoldDB" id="A0A6A7AP00"/>
<feature type="compositionally biased region" description="Basic residues" evidence="2">
    <location>
        <begin position="1089"/>
        <end position="1101"/>
    </location>
</feature>
<feature type="region of interest" description="Disordered" evidence="2">
    <location>
        <begin position="1"/>
        <end position="153"/>
    </location>
</feature>
<feature type="compositionally biased region" description="Acidic residues" evidence="2">
    <location>
        <begin position="69"/>
        <end position="79"/>
    </location>
</feature>
<dbReference type="EMBL" id="MU006357">
    <property type="protein sequence ID" value="KAF2844971.1"/>
    <property type="molecule type" value="Genomic_DNA"/>
</dbReference>
<feature type="region of interest" description="Disordered" evidence="2">
    <location>
        <begin position="1088"/>
        <end position="1126"/>
    </location>
</feature>
<feature type="compositionally biased region" description="Basic and acidic residues" evidence="2">
    <location>
        <begin position="91"/>
        <end position="100"/>
    </location>
</feature>
<accession>A0A6A7AP00</accession>
<reference evidence="3" key="1">
    <citation type="submission" date="2020-01" db="EMBL/GenBank/DDBJ databases">
        <authorList>
            <consortium name="DOE Joint Genome Institute"/>
            <person name="Haridas S."/>
            <person name="Albert R."/>
            <person name="Binder M."/>
            <person name="Bloem J."/>
            <person name="Labutti K."/>
            <person name="Salamov A."/>
            <person name="Andreopoulos B."/>
            <person name="Baker S.E."/>
            <person name="Barry K."/>
            <person name="Bills G."/>
            <person name="Bluhm B.H."/>
            <person name="Cannon C."/>
            <person name="Castanera R."/>
            <person name="Culley D.E."/>
            <person name="Daum C."/>
            <person name="Ezra D."/>
            <person name="Gonzalez J.B."/>
            <person name="Henrissat B."/>
            <person name="Kuo A."/>
            <person name="Liang C."/>
            <person name="Lipzen A."/>
            <person name="Lutzoni F."/>
            <person name="Magnuson J."/>
            <person name="Mondo S."/>
            <person name="Nolan M."/>
            <person name="Ohm R."/>
            <person name="Pangilinan J."/>
            <person name="Park H.-J."/>
            <person name="Ramirez L."/>
            <person name="Alfaro M."/>
            <person name="Sun H."/>
            <person name="Tritt A."/>
            <person name="Yoshinaga Y."/>
            <person name="Zwiers L.-H."/>
            <person name="Turgeon B.G."/>
            <person name="Goodwin S.B."/>
            <person name="Spatafora J.W."/>
            <person name="Crous P.W."/>
            <person name="Grigoriev I.V."/>
        </authorList>
    </citation>
    <scope>NUCLEOTIDE SEQUENCE</scope>
    <source>
        <strain evidence="3">IPT5</strain>
    </source>
</reference>
<sequence>MARLSGLPSEHHHEGPGDAPRRKRGRPSKSQSQSQSQTPAEDVTSTGKRTASPSAEISQTKRTKRVEVELDEDEDEDQIAQEMQQSFSRSQHGDTIHVERSSQTTTRRNKRRQSEPLIGRDGDSDDELAYPILPSTQPVKGLTPHLDRVGASRSRFTNARRARMSMPASFSVEPIDDVDETSTQVQFVPLKAALDGRTRRRLRRSHLSQELINIEDHQKQDKKQLLELRRQLKAQDKKIADLEFRLEARRMGEIDISDEHALELETALEEARNEINDLRASSIYNGDEHEIDELSDDDDHLLLVSPDELDFSQDLVMENTPNGKYASRVHELSQSVTLESFPRISQLSHDTLMEMDDTAVPKGLDDQAVERYERELTQYSRALGESQGALRVITLELQNLHYIEAGADAKDILTELRHGLESLRAEIEKFVPGSTKDLTYQQLLQKIPELFGGIFMELKENIAVIATSQRTEVLLRRQFEGVLDLLGESDERVSRLESELHTLDKSNEEKQRILLDLEEQNTTLTALTTRQSAQLVENDAEIAGLRDENEDKDTALERLREALENYRVNLEQVTTTATTFEQDHHEMIEQMEQEHALAIQSLETERAAEQEGREIAEADALQKQVIIDELEASIARMETEVEQISIDLSTLRERLATETEGRELAESERDEQTNLVYQHANTIENLNEQILELKQQVTEFRTNLEAERAQREKTEADLDEANEKVEDLTARLHDAGLQANELRSKLFQLQQEKEETIATLQEEAREREVDLNDQLVRETETRKEVEDSVAERDLEIEELRAALAVVEANLVNMTQARVEAEQDRDIQITNLANQLADLQNKYAALENSTNSTITSLQANITDLNNQVLRQQAEIKRLNEQLVESDRVHVEETTLLEEKIMDLEDNLAASQADNASYRKENTSLSQRVESEANELLNIVGAHNDEVISLRTVIATQAAAIENLKNTSAERAQEHEELLEERTREMTELQLLGDARLETIVSLEQQIDKLKEQFRLAEEDTRITIDALTTSQRALQEQNEKLAEKLKERNAAALQAIQEMKAKRVEVRSQTVDLNRVVAGKVTKTSEKVKIGKKGVGKKKSSKRQWDSGFGVDENVEDEDIGESSVAA</sequence>
<keyword evidence="4" id="KW-1185">Reference proteome</keyword>
<gene>
    <name evidence="3" type="ORF">T440DRAFT_297196</name>
</gene>
<evidence type="ECO:0000256" key="1">
    <source>
        <dbReference type="SAM" id="Coils"/>
    </source>
</evidence>
<feature type="coiled-coil region" evidence="1">
    <location>
        <begin position="493"/>
        <end position="933"/>
    </location>
</feature>
<evidence type="ECO:0000313" key="3">
    <source>
        <dbReference type="EMBL" id="KAF2844971.1"/>
    </source>
</evidence>
<evidence type="ECO:0000313" key="4">
    <source>
        <dbReference type="Proteomes" id="UP000799423"/>
    </source>
</evidence>
<dbReference type="Proteomes" id="UP000799423">
    <property type="component" value="Unassembled WGS sequence"/>
</dbReference>
<feature type="compositionally biased region" description="Polar residues" evidence="2">
    <location>
        <begin position="43"/>
        <end position="60"/>
    </location>
</feature>
<proteinExistence type="predicted"/>
<feature type="coiled-coil region" evidence="1">
    <location>
        <begin position="215"/>
        <end position="281"/>
    </location>
</feature>
<evidence type="ECO:0000256" key="2">
    <source>
        <dbReference type="SAM" id="MobiDB-lite"/>
    </source>
</evidence>
<keyword evidence="1" id="KW-0175">Coiled coil</keyword>
<dbReference type="OrthoDB" id="3532430at2759"/>
<feature type="compositionally biased region" description="Basic and acidic residues" evidence="2">
    <location>
        <begin position="9"/>
        <end position="20"/>
    </location>
</feature>